<organism evidence="2">
    <name type="scientific">Timspurckia oligopyrenoides</name>
    <dbReference type="NCBI Taxonomy" id="708627"/>
    <lineage>
        <taxon>Eukaryota</taxon>
        <taxon>Rhodophyta</taxon>
        <taxon>Bangiophyceae</taxon>
        <taxon>Porphyridiales</taxon>
        <taxon>Porphyridiaceae</taxon>
        <taxon>Timspurckia</taxon>
    </lineage>
</organism>
<dbReference type="EMBL" id="HBFP01001152">
    <property type="protein sequence ID" value="CAD8816444.1"/>
    <property type="molecule type" value="Transcribed_RNA"/>
</dbReference>
<evidence type="ECO:0000256" key="1">
    <source>
        <dbReference type="SAM" id="MobiDB-lite"/>
    </source>
</evidence>
<feature type="compositionally biased region" description="Polar residues" evidence="1">
    <location>
        <begin position="193"/>
        <end position="210"/>
    </location>
</feature>
<protein>
    <submittedName>
        <fullName evidence="2">Uncharacterized protein</fullName>
    </submittedName>
</protein>
<feature type="compositionally biased region" description="Low complexity" evidence="1">
    <location>
        <begin position="28"/>
        <end position="44"/>
    </location>
</feature>
<proteinExistence type="predicted"/>
<accession>A0A7S0ZBA9</accession>
<feature type="region of interest" description="Disordered" evidence="1">
    <location>
        <begin position="9"/>
        <end position="103"/>
    </location>
</feature>
<reference evidence="2" key="1">
    <citation type="submission" date="2021-01" db="EMBL/GenBank/DDBJ databases">
        <authorList>
            <person name="Corre E."/>
            <person name="Pelletier E."/>
            <person name="Niang G."/>
            <person name="Scheremetjew M."/>
            <person name="Finn R."/>
            <person name="Kale V."/>
            <person name="Holt S."/>
            <person name="Cochrane G."/>
            <person name="Meng A."/>
            <person name="Brown T."/>
            <person name="Cohen L."/>
        </authorList>
    </citation>
    <scope>NUCLEOTIDE SEQUENCE</scope>
    <source>
        <strain evidence="2">CCMP3278</strain>
    </source>
</reference>
<gene>
    <name evidence="2" type="ORF">TOLI1172_LOCUS832</name>
</gene>
<feature type="region of interest" description="Disordered" evidence="1">
    <location>
        <begin position="183"/>
        <end position="210"/>
    </location>
</feature>
<evidence type="ECO:0000313" key="2">
    <source>
        <dbReference type="EMBL" id="CAD8816444.1"/>
    </source>
</evidence>
<dbReference type="AlphaFoldDB" id="A0A7S0ZBA9"/>
<sequence>MVNLCGCFGGGGGSKAKGSPDESTPGKGTVAATNANAAATGNAVHHSNAAGDNADEGLIPNGDQGRGNGVRVQTTSANVNPDVGGPGRTPPAPKADARSGDEAAAVGLAEGNIAGASGAKGGAAMTDAQKREAEYAALEEEQHRRLVARVSKWVADANAKASEMMDLGWDLDTLKNIEEFSNPEDKPAAIDSVPSSDQPESVNLQSRQKS</sequence>
<name>A0A7S0ZBA9_9RHOD</name>